<dbReference type="STRING" id="1758689.SGUI_0923"/>
<dbReference type="OrthoDB" id="4855887at2"/>
<feature type="region of interest" description="Disordered" evidence="1">
    <location>
        <begin position="44"/>
        <end position="143"/>
    </location>
</feature>
<dbReference type="EMBL" id="CP014989">
    <property type="protein sequence ID" value="ANS78319.1"/>
    <property type="molecule type" value="Genomic_DNA"/>
</dbReference>
<name>A0A1B1NA64_9MICO</name>
<organism evidence="3 4">
    <name type="scientific">Serinicoccus hydrothermalis</name>
    <dbReference type="NCBI Taxonomy" id="1758689"/>
    <lineage>
        <taxon>Bacteria</taxon>
        <taxon>Bacillati</taxon>
        <taxon>Actinomycetota</taxon>
        <taxon>Actinomycetes</taxon>
        <taxon>Micrococcales</taxon>
        <taxon>Ornithinimicrobiaceae</taxon>
        <taxon>Serinicoccus</taxon>
    </lineage>
</organism>
<keyword evidence="4" id="KW-1185">Reference proteome</keyword>
<feature type="compositionally biased region" description="Basic and acidic residues" evidence="1">
    <location>
        <begin position="1"/>
        <end position="18"/>
    </location>
</feature>
<feature type="transmembrane region" description="Helical" evidence="2">
    <location>
        <begin position="462"/>
        <end position="480"/>
    </location>
</feature>
<keyword evidence="2" id="KW-0472">Membrane</keyword>
<dbReference type="Proteomes" id="UP000092482">
    <property type="component" value="Chromosome"/>
</dbReference>
<evidence type="ECO:0000256" key="1">
    <source>
        <dbReference type="SAM" id="MobiDB-lite"/>
    </source>
</evidence>
<keyword evidence="2" id="KW-0812">Transmembrane</keyword>
<feature type="transmembrane region" description="Helical" evidence="2">
    <location>
        <begin position="314"/>
        <end position="332"/>
    </location>
</feature>
<evidence type="ECO:0000313" key="4">
    <source>
        <dbReference type="Proteomes" id="UP000092482"/>
    </source>
</evidence>
<feature type="compositionally biased region" description="Basic and acidic residues" evidence="1">
    <location>
        <begin position="44"/>
        <end position="96"/>
    </location>
</feature>
<feature type="compositionally biased region" description="Low complexity" evidence="1">
    <location>
        <begin position="121"/>
        <end position="143"/>
    </location>
</feature>
<gene>
    <name evidence="3" type="ORF">SGUI_0923</name>
</gene>
<feature type="region of interest" description="Disordered" evidence="1">
    <location>
        <begin position="1"/>
        <end position="32"/>
    </location>
</feature>
<proteinExistence type="predicted"/>
<sequence length="490" mass="52767">MTPRRGDDHRGDDVEQDRPMLLLGEDLPDVEDTTLEELREQEAALERRRRELAAQAERDRERAQEQLADDRREAEKQLAARQRALDETERQLVRTERRLRKQAQRVGQAGSVPRVSTSHTGARGTGRSSLLRRLGTSGSSPRTRLPLSLLVGASLAVTIGTVLTSDRADHAQVAVFEQLDQVRAELRAVIPVLDAEMIDQATGDPQPVDAQGDLPSVALANQALQGVETAPSFYADDIAQVSPTLSTTQVGDVRAATVWRDGRDALGYSVPGYEVDDAREAMLPGSTWGTVLLVGGAVLLLICALLLLRQGARVGAALTGLALVGAVVLLAQDPALDRLGGLGEAHEDADRRADDVLDLVADDIEVVLGLRSLDPSEQEGDFSWWAADYRLEALGEEDGDWARSREELGATLAGDPSPEDLRTATLAMVTAADAARQGPEAEVVEARQAVVEGSTQAPPPALLWPTLAGVVLLPWAGVAVEARRRREEQA</sequence>
<dbReference type="KEGG" id="serj:SGUI_0923"/>
<feature type="transmembrane region" description="Helical" evidence="2">
    <location>
        <begin position="288"/>
        <end position="307"/>
    </location>
</feature>
<dbReference type="RefSeq" id="WP_066636936.1">
    <property type="nucleotide sequence ID" value="NZ_CP014989.1"/>
</dbReference>
<reference evidence="3 4" key="1">
    <citation type="submission" date="2016-03" db="EMBL/GenBank/DDBJ databases">
        <title>Shallow-sea hydrothermal system.</title>
        <authorList>
            <person name="Tang K."/>
        </authorList>
    </citation>
    <scope>NUCLEOTIDE SEQUENCE [LARGE SCALE GENOMIC DNA]</scope>
    <source>
        <strain evidence="3 4">JLT9</strain>
    </source>
</reference>
<evidence type="ECO:0000256" key="2">
    <source>
        <dbReference type="SAM" id="Phobius"/>
    </source>
</evidence>
<keyword evidence="2" id="KW-1133">Transmembrane helix</keyword>
<evidence type="ECO:0000313" key="3">
    <source>
        <dbReference type="EMBL" id="ANS78319.1"/>
    </source>
</evidence>
<accession>A0A1B1NA64</accession>
<protein>
    <submittedName>
        <fullName evidence="3">Uncharacterized protein</fullName>
    </submittedName>
</protein>
<dbReference type="AlphaFoldDB" id="A0A1B1NA64"/>